<dbReference type="InterPro" id="IPR024400">
    <property type="entry name" value="DUF2635"/>
</dbReference>
<accession>A0A9D2HJT2</accession>
<organism evidence="1 2">
    <name type="scientific">Candidatus Desulfovibrio intestinavium</name>
    <dbReference type="NCBI Taxonomy" id="2838534"/>
    <lineage>
        <taxon>Bacteria</taxon>
        <taxon>Pseudomonadati</taxon>
        <taxon>Thermodesulfobacteriota</taxon>
        <taxon>Desulfovibrionia</taxon>
        <taxon>Desulfovibrionales</taxon>
        <taxon>Desulfovibrionaceae</taxon>
        <taxon>Desulfovibrio</taxon>
    </lineage>
</organism>
<dbReference type="EMBL" id="DWZD01000005">
    <property type="protein sequence ID" value="HJA78041.1"/>
    <property type="molecule type" value="Genomic_DNA"/>
</dbReference>
<evidence type="ECO:0000313" key="2">
    <source>
        <dbReference type="Proteomes" id="UP000823821"/>
    </source>
</evidence>
<protein>
    <submittedName>
        <fullName evidence="1">DUF2635 domain-containing protein</fullName>
    </submittedName>
</protein>
<proteinExistence type="predicted"/>
<dbReference type="AlphaFoldDB" id="A0A9D2HJT2"/>
<sequence>MSHPTTMLVVPAVRDGRPLRIADPQSGQYLPPEGALVPRSAFWLRRLKEGDVQPKPAAREE</sequence>
<dbReference type="Proteomes" id="UP000823821">
    <property type="component" value="Unassembled WGS sequence"/>
</dbReference>
<reference evidence="1" key="2">
    <citation type="submission" date="2021-04" db="EMBL/GenBank/DDBJ databases">
        <authorList>
            <person name="Gilroy R."/>
        </authorList>
    </citation>
    <scope>NUCLEOTIDE SEQUENCE</scope>
    <source>
        <strain evidence="1">5032</strain>
    </source>
</reference>
<dbReference type="Pfam" id="PF10948">
    <property type="entry name" value="DUF2635"/>
    <property type="match status" value="1"/>
</dbReference>
<evidence type="ECO:0000313" key="1">
    <source>
        <dbReference type="EMBL" id="HJA78041.1"/>
    </source>
</evidence>
<comment type="caution">
    <text evidence="1">The sequence shown here is derived from an EMBL/GenBank/DDBJ whole genome shotgun (WGS) entry which is preliminary data.</text>
</comment>
<gene>
    <name evidence="1" type="ORF">H9784_00500</name>
</gene>
<name>A0A9D2HJT2_9BACT</name>
<reference evidence="1" key="1">
    <citation type="journal article" date="2021" name="PeerJ">
        <title>Extensive microbial diversity within the chicken gut microbiome revealed by metagenomics and culture.</title>
        <authorList>
            <person name="Gilroy R."/>
            <person name="Ravi A."/>
            <person name="Getino M."/>
            <person name="Pursley I."/>
            <person name="Horton D.L."/>
            <person name="Alikhan N.F."/>
            <person name="Baker D."/>
            <person name="Gharbi K."/>
            <person name="Hall N."/>
            <person name="Watson M."/>
            <person name="Adriaenssens E.M."/>
            <person name="Foster-Nyarko E."/>
            <person name="Jarju S."/>
            <person name="Secka A."/>
            <person name="Antonio M."/>
            <person name="Oren A."/>
            <person name="Chaudhuri R.R."/>
            <person name="La Ragione R."/>
            <person name="Hildebrand F."/>
            <person name="Pallen M.J."/>
        </authorList>
    </citation>
    <scope>NUCLEOTIDE SEQUENCE</scope>
    <source>
        <strain evidence="1">5032</strain>
    </source>
</reference>